<evidence type="ECO:0000256" key="4">
    <source>
        <dbReference type="ARBA" id="ARBA00023128"/>
    </source>
</evidence>
<reference evidence="6" key="1">
    <citation type="submission" date="2014-11" db="EMBL/GenBank/DDBJ databases">
        <authorList>
            <person name="Otto D Thomas"/>
            <person name="Naeem Raeece"/>
        </authorList>
    </citation>
    <scope>NUCLEOTIDE SEQUENCE</scope>
</reference>
<keyword evidence="4" id="KW-0496">Mitochondrion</keyword>
<evidence type="ECO:0000256" key="1">
    <source>
        <dbReference type="ARBA" id="ARBA00004173"/>
    </source>
</evidence>
<dbReference type="GO" id="GO:0033615">
    <property type="term" value="P:mitochondrial proton-transporting ATP synthase complex assembly"/>
    <property type="evidence" value="ECO:0007669"/>
    <property type="project" value="TreeGrafter"/>
</dbReference>
<evidence type="ECO:0000313" key="6">
    <source>
        <dbReference type="EMBL" id="CEM10338.1"/>
    </source>
</evidence>
<sequence>MGWLHYVGQVGRCRLPSSSLYLSSQRTQPPVCAYLKEGVRQMQTASSSVSGWEMKRFYETVGVQKVNAEGAGEGSSDCCWEVLLDGRPLRTPGRNPLHLPTEDLARAVAAEWESQIEKLTPALMPMMALAATAVDLQYGTWRDREGLVEGVLRFLQTDTALFKAEDPQLEKLQTEVTEPVLAAFETRFAVSLPRVTGIHVPTLEDSTIPKVREALELLDVWHLTALETAVSNTKSLVLSSLLVLPPSGVSIGASSSSSPCEGERERREAGGALLKIQRDGISAVEALRASRLEEEYQQTEWGQVEGDHDVEAAMCFLWLSACKNLAVFSRQTVPPPESV</sequence>
<dbReference type="PANTHER" id="PTHR21013">
    <property type="entry name" value="ATP SYNTHASE MITOCHONDRIAL F1 COMPLEX ASSEMBLY FACTOR 2/ATP12 PROTEIN, MITOCHONDRIAL PRECURSOR"/>
    <property type="match status" value="1"/>
</dbReference>
<comment type="similarity">
    <text evidence="2">Belongs to the ATP12 family.</text>
</comment>
<keyword evidence="5" id="KW-0143">Chaperone</keyword>
<evidence type="ECO:0000256" key="5">
    <source>
        <dbReference type="ARBA" id="ARBA00023186"/>
    </source>
</evidence>
<evidence type="ECO:0000256" key="3">
    <source>
        <dbReference type="ARBA" id="ARBA00022946"/>
    </source>
</evidence>
<proteinExistence type="inferred from homology"/>
<keyword evidence="3" id="KW-0809">Transit peptide</keyword>
<dbReference type="EMBL" id="CDMZ01000257">
    <property type="protein sequence ID" value="CEM10338.1"/>
    <property type="molecule type" value="Genomic_DNA"/>
</dbReference>
<dbReference type="InterPro" id="IPR023335">
    <property type="entry name" value="ATP12_ortho_dom_sf"/>
</dbReference>
<dbReference type="VEuPathDB" id="CryptoDB:Cvel_16169"/>
<dbReference type="InterPro" id="IPR042272">
    <property type="entry name" value="ATP12_ATP_synth-F1-assembly_N"/>
</dbReference>
<dbReference type="Gene3D" id="1.10.3580.10">
    <property type="entry name" value="ATP12 ATPase"/>
    <property type="match status" value="1"/>
</dbReference>
<dbReference type="InterPro" id="IPR011419">
    <property type="entry name" value="ATP12_ATP_synth-F1-assembly"/>
</dbReference>
<gene>
    <name evidence="6" type="ORF">Cvel_16169</name>
</gene>
<protein>
    <submittedName>
        <fullName evidence="6">Uncharacterized protein</fullName>
    </submittedName>
</protein>
<name>A0A0G4FBL5_9ALVE</name>
<dbReference type="AlphaFoldDB" id="A0A0G4FBL5"/>
<comment type="subcellular location">
    <subcellularLocation>
        <location evidence="1">Mitochondrion</location>
    </subcellularLocation>
</comment>
<accession>A0A0G4FBL5</accession>
<dbReference type="PANTHER" id="PTHR21013:SF10">
    <property type="entry name" value="ATP SYNTHASE MITOCHONDRIAL F1 COMPLEX ASSEMBLY FACTOR 2"/>
    <property type="match status" value="1"/>
</dbReference>
<dbReference type="Gene3D" id="3.30.2180.10">
    <property type="entry name" value="ATP12-like"/>
    <property type="match status" value="1"/>
</dbReference>
<organism evidence="6">
    <name type="scientific">Chromera velia CCMP2878</name>
    <dbReference type="NCBI Taxonomy" id="1169474"/>
    <lineage>
        <taxon>Eukaryota</taxon>
        <taxon>Sar</taxon>
        <taxon>Alveolata</taxon>
        <taxon>Colpodellida</taxon>
        <taxon>Chromeraceae</taxon>
        <taxon>Chromera</taxon>
    </lineage>
</organism>
<dbReference type="SUPFAM" id="SSF160909">
    <property type="entry name" value="ATP12-like"/>
    <property type="match status" value="1"/>
</dbReference>
<dbReference type="Pfam" id="PF07542">
    <property type="entry name" value="ATP12"/>
    <property type="match status" value="1"/>
</dbReference>
<dbReference type="GO" id="GO:0005739">
    <property type="term" value="C:mitochondrion"/>
    <property type="evidence" value="ECO:0007669"/>
    <property type="project" value="UniProtKB-SubCell"/>
</dbReference>
<evidence type="ECO:0000256" key="2">
    <source>
        <dbReference type="ARBA" id="ARBA00008231"/>
    </source>
</evidence>